<evidence type="ECO:0000313" key="3">
    <source>
        <dbReference type="Proteomes" id="UP000028945"/>
    </source>
</evidence>
<feature type="transmembrane region" description="Helical" evidence="1">
    <location>
        <begin position="108"/>
        <end position="127"/>
    </location>
</feature>
<keyword evidence="1" id="KW-1003">Cell membrane</keyword>
<dbReference type="Proteomes" id="UP000028945">
    <property type="component" value="Chromosome"/>
</dbReference>
<organism evidence="2 3">
    <name type="scientific">Basilea psittacipulmonis DSM 24701</name>
    <dbReference type="NCBI Taxonomy" id="1072685"/>
    <lineage>
        <taxon>Bacteria</taxon>
        <taxon>Pseudomonadati</taxon>
        <taxon>Pseudomonadota</taxon>
        <taxon>Betaproteobacteria</taxon>
        <taxon>Burkholderiales</taxon>
        <taxon>Alcaligenaceae</taxon>
        <taxon>Basilea</taxon>
    </lineage>
</organism>
<feature type="transmembrane region" description="Helical" evidence="1">
    <location>
        <begin position="182"/>
        <end position="201"/>
    </location>
</feature>
<comment type="subcellular location">
    <subcellularLocation>
        <location evidence="1">Cell inner membrane</location>
        <topology evidence="1">Multi-pass membrane protein</topology>
    </subcellularLocation>
</comment>
<name>A0A077DH26_9BURK</name>
<dbReference type="KEGG" id="bpsi:IX83_03400"/>
<feature type="transmembrane region" description="Helical" evidence="1">
    <location>
        <begin position="290"/>
        <end position="310"/>
    </location>
</feature>
<gene>
    <name evidence="2" type="ORF">IX83_03400</name>
</gene>
<evidence type="ECO:0000256" key="1">
    <source>
        <dbReference type="RuleBase" id="RU362044"/>
    </source>
</evidence>
<sequence>MCGSWTLAHYQRLRDSVQGPASFTHIDLSHIEVIDTSGAQLLIQYAGAEKIRDYLTHHPQDEKGHFALIQAVLQAVETSKVSPVKPSRRFNILEELGMFIERLWHGQLRLLGMFGEVLSYLFLHLFKPKTWRLTSTLYHLQTAGFEAVPIIALMTFMVGAVVAFLGATVLSTFGVEIYTVRLVGFSFLREFAVILVAILVAGRTASAYTAQIGSMKVNEELDALKASGSSLLELLVIPRVLALFIALPLLTVIGMICGLLGGMLVCMVSLNISPTIFLVELESSISVSHFFVGLSKAPVMAIVIAMIGCTEGFKVESSAQSVGEHTTSSVVQSIFMVILLDAIFAIFCMEMGW</sequence>
<keyword evidence="1" id="KW-0997">Cell inner membrane</keyword>
<proteinExistence type="inferred from homology"/>
<feature type="transmembrane region" description="Helical" evidence="1">
    <location>
        <begin position="147"/>
        <end position="170"/>
    </location>
</feature>
<dbReference type="eggNOG" id="COG0767">
    <property type="taxonomic scope" value="Bacteria"/>
</dbReference>
<dbReference type="InterPro" id="IPR030802">
    <property type="entry name" value="Permease_MalE"/>
</dbReference>
<protein>
    <submittedName>
        <fullName evidence="2">ABC transporter permease</fullName>
    </submittedName>
</protein>
<dbReference type="HOGENOM" id="CLU_045686_0_0_4"/>
<feature type="transmembrane region" description="Helical" evidence="1">
    <location>
        <begin position="240"/>
        <end position="270"/>
    </location>
</feature>
<keyword evidence="1" id="KW-0472">Membrane</keyword>
<dbReference type="GO" id="GO:0043190">
    <property type="term" value="C:ATP-binding cassette (ABC) transporter complex"/>
    <property type="evidence" value="ECO:0007669"/>
    <property type="project" value="InterPro"/>
</dbReference>
<evidence type="ECO:0000313" key="2">
    <source>
        <dbReference type="EMBL" id="AIL32478.1"/>
    </source>
</evidence>
<keyword evidence="3" id="KW-1185">Reference proteome</keyword>
<dbReference type="AlphaFoldDB" id="A0A077DH26"/>
<dbReference type="InterPro" id="IPR003453">
    <property type="entry name" value="ABC_MlaE_roteobac"/>
</dbReference>
<keyword evidence="1" id="KW-0812">Transmembrane</keyword>
<comment type="similarity">
    <text evidence="1">Belongs to the MlaE permease family.</text>
</comment>
<accession>A0A077DH26</accession>
<dbReference type="PANTHER" id="PTHR30188">
    <property type="entry name" value="ABC TRANSPORTER PERMEASE PROTEIN-RELATED"/>
    <property type="match status" value="1"/>
</dbReference>
<dbReference type="PANTHER" id="PTHR30188:SF3">
    <property type="entry name" value="ABC TRANSPORTER PERMEASE"/>
    <property type="match status" value="1"/>
</dbReference>
<dbReference type="Pfam" id="PF02405">
    <property type="entry name" value="MlaE"/>
    <property type="match status" value="1"/>
</dbReference>
<dbReference type="STRING" id="1072685.IX83_03400"/>
<keyword evidence="1" id="KW-1133">Transmembrane helix</keyword>
<reference evidence="2 3" key="1">
    <citation type="journal article" date="2014" name="BMC Genomics">
        <title>A genomic perspective on a new bacterial genus and species from the Alcaligenaceae family, Basilea psittacipulmonis.</title>
        <authorList>
            <person name="Whiteson K.L."/>
            <person name="Hernandez D."/>
            <person name="Lazarevic V."/>
            <person name="Gaia N."/>
            <person name="Farinelli L."/>
            <person name="Francois P."/>
            <person name="Pilo P."/>
            <person name="Frey J."/>
            <person name="Schrenzel J."/>
        </authorList>
    </citation>
    <scope>NUCLEOTIDE SEQUENCE [LARGE SCALE GENOMIC DNA]</scope>
    <source>
        <strain evidence="2 3">DSM 24701</strain>
    </source>
</reference>
<dbReference type="EMBL" id="CP009238">
    <property type="protein sequence ID" value="AIL32478.1"/>
    <property type="molecule type" value="Genomic_DNA"/>
</dbReference>
<dbReference type="NCBIfam" id="TIGR00056">
    <property type="entry name" value="MlaE family lipid ABC transporter permease subunit"/>
    <property type="match status" value="1"/>
</dbReference>
<feature type="transmembrane region" description="Helical" evidence="1">
    <location>
        <begin position="330"/>
        <end position="349"/>
    </location>
</feature>
<dbReference type="GO" id="GO:0005548">
    <property type="term" value="F:phospholipid transporter activity"/>
    <property type="evidence" value="ECO:0007669"/>
    <property type="project" value="TreeGrafter"/>
</dbReference>